<dbReference type="GO" id="GO:0016491">
    <property type="term" value="F:oxidoreductase activity"/>
    <property type="evidence" value="ECO:0007669"/>
    <property type="project" value="UniProtKB-KW"/>
</dbReference>
<proteinExistence type="predicted"/>
<feature type="domain" description="F420-non-reducing hydrogenase iron-sulfur subunit D" evidence="5">
    <location>
        <begin position="14"/>
        <end position="136"/>
    </location>
</feature>
<evidence type="ECO:0000256" key="1">
    <source>
        <dbReference type="ARBA" id="ARBA00022723"/>
    </source>
</evidence>
<evidence type="ECO:0000256" key="3">
    <source>
        <dbReference type="ARBA" id="ARBA00023004"/>
    </source>
</evidence>
<sequence>RLKLSSQSNFKPYILGIFCNWCSYAGADQAGTSRMQRPASLRIVRVMCGGRIDPQYILNALTNGADGILISHCHPGDCHYVEGNLKTIRKMPLLHLYLKQFGINPKRVKYSFVSASEGIELTEIVKEFVEELHEIGPNPIKQELKAVI</sequence>
<accession>A0A0F9G2C4</accession>
<dbReference type="EMBL" id="LAZR01030123">
    <property type="protein sequence ID" value="KKL57562.1"/>
    <property type="molecule type" value="Genomic_DNA"/>
</dbReference>
<dbReference type="Pfam" id="PF02662">
    <property type="entry name" value="FlpD"/>
    <property type="match status" value="1"/>
</dbReference>
<keyword evidence="2" id="KW-0560">Oxidoreductase</keyword>
<keyword evidence="4" id="KW-0411">Iron-sulfur</keyword>
<feature type="non-terminal residue" evidence="7">
    <location>
        <position position="1"/>
    </location>
</feature>
<dbReference type="GO" id="GO:0051536">
    <property type="term" value="F:iron-sulfur cluster binding"/>
    <property type="evidence" value="ECO:0007669"/>
    <property type="project" value="UniProtKB-KW"/>
</dbReference>
<evidence type="ECO:0000256" key="4">
    <source>
        <dbReference type="ARBA" id="ARBA00023014"/>
    </source>
</evidence>
<evidence type="ECO:0000259" key="5">
    <source>
        <dbReference type="Pfam" id="PF02662"/>
    </source>
</evidence>
<evidence type="ECO:0000256" key="2">
    <source>
        <dbReference type="ARBA" id="ARBA00023002"/>
    </source>
</evidence>
<evidence type="ECO:0000313" key="6">
    <source>
        <dbReference type="EMBL" id="KKL04298.1"/>
    </source>
</evidence>
<organism evidence="7">
    <name type="scientific">marine sediment metagenome</name>
    <dbReference type="NCBI Taxonomy" id="412755"/>
    <lineage>
        <taxon>unclassified sequences</taxon>
        <taxon>metagenomes</taxon>
        <taxon>ecological metagenomes</taxon>
    </lineage>
</organism>
<gene>
    <name evidence="7" type="ORF">LCGC14_2234160</name>
    <name evidence="6" type="ORF">LCGC14_2617460</name>
</gene>
<reference evidence="7" key="1">
    <citation type="journal article" date="2015" name="Nature">
        <title>Complex archaea that bridge the gap between prokaryotes and eukaryotes.</title>
        <authorList>
            <person name="Spang A."/>
            <person name="Saw J.H."/>
            <person name="Jorgensen S.L."/>
            <person name="Zaremba-Niedzwiedzka K."/>
            <person name="Martijn J."/>
            <person name="Lind A.E."/>
            <person name="van Eijk R."/>
            <person name="Schleper C."/>
            <person name="Guy L."/>
            <person name="Ettema T.J."/>
        </authorList>
    </citation>
    <scope>NUCLEOTIDE SEQUENCE</scope>
</reference>
<dbReference type="EMBL" id="LAZR01044581">
    <property type="protein sequence ID" value="KKL04298.1"/>
    <property type="molecule type" value="Genomic_DNA"/>
</dbReference>
<dbReference type="InterPro" id="IPR003813">
    <property type="entry name" value="MvhD/FlpD"/>
</dbReference>
<evidence type="ECO:0000313" key="7">
    <source>
        <dbReference type="EMBL" id="KKL57562.1"/>
    </source>
</evidence>
<comment type="caution">
    <text evidence="7">The sequence shown here is derived from an EMBL/GenBank/DDBJ whole genome shotgun (WGS) entry which is preliminary data.</text>
</comment>
<keyword evidence="1" id="KW-0479">Metal-binding</keyword>
<protein>
    <recommendedName>
        <fullName evidence="5">F420-non-reducing hydrogenase iron-sulfur subunit D domain-containing protein</fullName>
    </recommendedName>
</protein>
<dbReference type="GO" id="GO:0046872">
    <property type="term" value="F:metal ion binding"/>
    <property type="evidence" value="ECO:0007669"/>
    <property type="project" value="UniProtKB-KW"/>
</dbReference>
<name>A0A0F9G2C4_9ZZZZ</name>
<dbReference type="AlphaFoldDB" id="A0A0F9G2C4"/>
<keyword evidence="3" id="KW-0408">Iron</keyword>